<feature type="transmembrane region" description="Helical" evidence="5">
    <location>
        <begin position="488"/>
        <end position="509"/>
    </location>
</feature>
<dbReference type="GeneID" id="66852785"/>
<feature type="transmembrane region" description="Helical" evidence="5">
    <location>
        <begin position="20"/>
        <end position="40"/>
    </location>
</feature>
<sequence length="578" mass="62645">MNFLRFPAGGALRAARLRPVDLLVLCGVLALLFLIVRVGATADRPFDPGNPPAVSTDPRHLPYYAARSVLRMFAGLVPAVLFTFVFGTWAARSRRAAKVIVPAVDILQSVPVLTFLSITVTGFVALFPHSTLGLECASVFAVFTALVWNMALAFYQSLTTQPRELDEAARLMGLTRWQRFWKLDVPSGMIAQVWNGMISFGAAWFALSASETITVNNRDNALPGMGSYVAQALADGEGARVVLAIAVMVAMVVSVNFLFWRPVTAWAERFRTEDCEIAEQPRSRVLELLRRSTLPGRLGRALRPAGERLDRAMRVLGTGGGRLGAAGDEARRKRGDLVFSVLYALAVAAIGWQAVSYVLARVPLPEIGHDALLALITYGRVLLLVAFSTVVWVPVGVWIGMHPRVNRIAQPVVQVLASFPSNFVFPLVVIVLGASGISLNWGCVVLMALGAQWYVLFNVIAGASAIPGDLREAAADLGLRGRLRWTKLILPAVFPSYVTGALTASGGAWNASIQAEIVTYGSTTLTAVGIGAYIQQATADGDFARNFLGAVLMSVYVVVINRLFWRRLYRFAIKRCAL</sequence>
<keyword evidence="3 5" id="KW-1133">Transmembrane helix</keyword>
<dbReference type="RefSeq" id="WP_003979552.1">
    <property type="nucleotide sequence ID" value="NZ_CP043497.1"/>
</dbReference>
<keyword evidence="8" id="KW-1185">Reference proteome</keyword>
<reference evidence="7 8" key="1">
    <citation type="submission" date="2022-03" db="EMBL/GenBank/DDBJ databases">
        <title>Complete genome of Streptomyces rimosus ssp. rimosus R7 (=ATCC 10970).</title>
        <authorList>
            <person name="Beganovic S."/>
            <person name="Ruckert C."/>
            <person name="Busche T."/>
            <person name="Kalinowski J."/>
            <person name="Wittmann C."/>
        </authorList>
    </citation>
    <scope>NUCLEOTIDE SEQUENCE [LARGE SCALE GENOMIC DNA]</scope>
    <source>
        <strain evidence="7 8">R7</strain>
    </source>
</reference>
<gene>
    <name evidence="7" type="primary">cmpB</name>
    <name evidence="7" type="ORF">SRIMR7_38515</name>
</gene>
<keyword evidence="2 5" id="KW-0812">Transmembrane</keyword>
<feature type="transmembrane region" description="Helical" evidence="5">
    <location>
        <begin position="412"/>
        <end position="433"/>
    </location>
</feature>
<feature type="transmembrane region" description="Helical" evidence="5">
    <location>
        <begin position="69"/>
        <end position="91"/>
    </location>
</feature>
<evidence type="ECO:0000313" key="8">
    <source>
        <dbReference type="Proteomes" id="UP000829494"/>
    </source>
</evidence>
<dbReference type="InterPro" id="IPR000515">
    <property type="entry name" value="MetI-like"/>
</dbReference>
<evidence type="ECO:0000259" key="6">
    <source>
        <dbReference type="PROSITE" id="PS50928"/>
    </source>
</evidence>
<dbReference type="Proteomes" id="UP000829494">
    <property type="component" value="Chromosome"/>
</dbReference>
<comment type="similarity">
    <text evidence="5">Belongs to the binding-protein-dependent transport system permease family.</text>
</comment>
<feature type="transmembrane region" description="Helical" evidence="5">
    <location>
        <begin position="337"/>
        <end position="360"/>
    </location>
</feature>
<comment type="subcellular location">
    <subcellularLocation>
        <location evidence="5">Cell membrane</location>
        <topology evidence="5">Multi-pass membrane protein</topology>
    </subcellularLocation>
    <subcellularLocation>
        <location evidence="1">Membrane</location>
        <topology evidence="1">Multi-pass membrane protein</topology>
    </subcellularLocation>
</comment>
<dbReference type="PROSITE" id="PS50928">
    <property type="entry name" value="ABC_TM1"/>
    <property type="match status" value="2"/>
</dbReference>
<evidence type="ECO:0000256" key="2">
    <source>
        <dbReference type="ARBA" id="ARBA00022692"/>
    </source>
</evidence>
<dbReference type="PANTHER" id="PTHR42744:SF1">
    <property type="entry name" value="BINDING-PROTEIN-DEPENDENT TRANSPORT SYSTEMS INNER MEMBRANE COMPONENT"/>
    <property type="match status" value="1"/>
</dbReference>
<feature type="transmembrane region" description="Helical" evidence="5">
    <location>
        <begin position="132"/>
        <end position="155"/>
    </location>
</feature>
<evidence type="ECO:0000256" key="1">
    <source>
        <dbReference type="ARBA" id="ARBA00004141"/>
    </source>
</evidence>
<dbReference type="Gene3D" id="1.10.3720.10">
    <property type="entry name" value="MetI-like"/>
    <property type="match status" value="2"/>
</dbReference>
<evidence type="ECO:0000256" key="5">
    <source>
        <dbReference type="RuleBase" id="RU363032"/>
    </source>
</evidence>
<keyword evidence="4 5" id="KW-0472">Membrane</keyword>
<feature type="transmembrane region" description="Helical" evidence="5">
    <location>
        <begin position="372"/>
        <end position="400"/>
    </location>
</feature>
<dbReference type="CDD" id="cd06261">
    <property type="entry name" value="TM_PBP2"/>
    <property type="match status" value="2"/>
</dbReference>
<evidence type="ECO:0000313" key="7">
    <source>
        <dbReference type="EMBL" id="UNZ08069.1"/>
    </source>
</evidence>
<proteinExistence type="inferred from homology"/>
<feature type="transmembrane region" description="Helical" evidence="5">
    <location>
        <begin position="189"/>
        <end position="207"/>
    </location>
</feature>
<evidence type="ECO:0000256" key="3">
    <source>
        <dbReference type="ARBA" id="ARBA00022989"/>
    </source>
</evidence>
<feature type="transmembrane region" description="Helical" evidence="5">
    <location>
        <begin position="103"/>
        <end position="126"/>
    </location>
</feature>
<name>A0ABY3ZD37_STRRM</name>
<dbReference type="Pfam" id="PF00528">
    <property type="entry name" value="BPD_transp_1"/>
    <property type="match status" value="2"/>
</dbReference>
<feature type="transmembrane region" description="Helical" evidence="5">
    <location>
        <begin position="547"/>
        <end position="565"/>
    </location>
</feature>
<dbReference type="SUPFAM" id="SSF161098">
    <property type="entry name" value="MetI-like"/>
    <property type="match status" value="2"/>
</dbReference>
<feature type="domain" description="ABC transmembrane type-1" evidence="6">
    <location>
        <begin position="378"/>
        <end position="564"/>
    </location>
</feature>
<keyword evidence="5" id="KW-0813">Transport</keyword>
<protein>
    <submittedName>
        <fullName evidence="7">Bicarbonate transport system permease protein CmpB</fullName>
    </submittedName>
</protein>
<evidence type="ECO:0000256" key="4">
    <source>
        <dbReference type="ARBA" id="ARBA00023136"/>
    </source>
</evidence>
<organism evidence="7 8">
    <name type="scientific">Streptomyces rimosus subsp. rimosus</name>
    <dbReference type="NCBI Taxonomy" id="132474"/>
    <lineage>
        <taxon>Bacteria</taxon>
        <taxon>Bacillati</taxon>
        <taxon>Actinomycetota</taxon>
        <taxon>Actinomycetes</taxon>
        <taxon>Kitasatosporales</taxon>
        <taxon>Streptomycetaceae</taxon>
        <taxon>Streptomyces</taxon>
    </lineage>
</organism>
<feature type="transmembrane region" description="Helical" evidence="5">
    <location>
        <begin position="241"/>
        <end position="260"/>
    </location>
</feature>
<dbReference type="InterPro" id="IPR035906">
    <property type="entry name" value="MetI-like_sf"/>
</dbReference>
<dbReference type="PANTHER" id="PTHR42744">
    <property type="entry name" value="BINDING-PROTEIN-DEPENDENT TRANSPORT SYSTEMS INNER MEMBRANE COMPONENT"/>
    <property type="match status" value="1"/>
</dbReference>
<feature type="domain" description="ABC transmembrane type-1" evidence="6">
    <location>
        <begin position="65"/>
        <end position="260"/>
    </location>
</feature>
<accession>A0ABY3ZD37</accession>
<dbReference type="EMBL" id="CP094298">
    <property type="protein sequence ID" value="UNZ08069.1"/>
    <property type="molecule type" value="Genomic_DNA"/>
</dbReference>